<dbReference type="HOGENOM" id="CLU_2107378_0_0_0"/>
<reference evidence="2 3" key="1">
    <citation type="submission" date="2012-02" db="EMBL/GenBank/DDBJ databases">
        <title>Complete sequence of chromosome of Singulisphaera acidiphila DSM 18658.</title>
        <authorList>
            <consortium name="US DOE Joint Genome Institute (JGI-PGF)"/>
            <person name="Lucas S."/>
            <person name="Copeland A."/>
            <person name="Lapidus A."/>
            <person name="Glavina del Rio T."/>
            <person name="Dalin E."/>
            <person name="Tice H."/>
            <person name="Bruce D."/>
            <person name="Goodwin L."/>
            <person name="Pitluck S."/>
            <person name="Peters L."/>
            <person name="Ovchinnikova G."/>
            <person name="Chertkov O."/>
            <person name="Kyrpides N."/>
            <person name="Mavromatis K."/>
            <person name="Ivanova N."/>
            <person name="Brettin T."/>
            <person name="Detter J.C."/>
            <person name="Han C."/>
            <person name="Larimer F."/>
            <person name="Land M."/>
            <person name="Hauser L."/>
            <person name="Markowitz V."/>
            <person name="Cheng J.-F."/>
            <person name="Hugenholtz P."/>
            <person name="Woyke T."/>
            <person name="Wu D."/>
            <person name="Tindall B."/>
            <person name="Pomrenke H."/>
            <person name="Brambilla E."/>
            <person name="Klenk H.-P."/>
            <person name="Eisen J.A."/>
        </authorList>
    </citation>
    <scope>NUCLEOTIDE SEQUENCE [LARGE SCALE GENOMIC DNA]</scope>
    <source>
        <strain evidence="3">ATCC BAA-1392 / DSM 18658 / VKM B-2454 / MOB10</strain>
    </source>
</reference>
<dbReference type="RefSeq" id="WP_015244908.1">
    <property type="nucleotide sequence ID" value="NC_019892.1"/>
</dbReference>
<accession>L0D8K2</accession>
<name>L0D8K2_SINAD</name>
<organism evidence="2 3">
    <name type="scientific">Singulisphaera acidiphila (strain ATCC BAA-1392 / DSM 18658 / VKM B-2454 / MOB10)</name>
    <dbReference type="NCBI Taxonomy" id="886293"/>
    <lineage>
        <taxon>Bacteria</taxon>
        <taxon>Pseudomonadati</taxon>
        <taxon>Planctomycetota</taxon>
        <taxon>Planctomycetia</taxon>
        <taxon>Isosphaerales</taxon>
        <taxon>Isosphaeraceae</taxon>
        <taxon>Singulisphaera</taxon>
    </lineage>
</organism>
<dbReference type="KEGG" id="saci:Sinac_1349"/>
<keyword evidence="3" id="KW-1185">Reference proteome</keyword>
<evidence type="ECO:0000256" key="1">
    <source>
        <dbReference type="SAM" id="MobiDB-lite"/>
    </source>
</evidence>
<protein>
    <submittedName>
        <fullName evidence="2">Uncharacterized protein</fullName>
    </submittedName>
</protein>
<evidence type="ECO:0000313" key="3">
    <source>
        <dbReference type="Proteomes" id="UP000010798"/>
    </source>
</evidence>
<gene>
    <name evidence="2" type="ordered locus">Sinac_1349</name>
</gene>
<dbReference type="Proteomes" id="UP000010798">
    <property type="component" value="Chromosome"/>
</dbReference>
<proteinExistence type="predicted"/>
<evidence type="ECO:0000313" key="2">
    <source>
        <dbReference type="EMBL" id="AGA25734.1"/>
    </source>
</evidence>
<sequence length="115" mass="12329">MARATSAEIRRKRALVELSIRGGTRNVRVGDYFVAFFEAADAEVVAFKSLLAPKTGLPAGTPGPMFGCSVGPVSDKAPPQPETPQRPSNKTPTVCKAIDRTFMLPPHDDAREGHP</sequence>
<feature type="region of interest" description="Disordered" evidence="1">
    <location>
        <begin position="68"/>
        <end position="94"/>
    </location>
</feature>
<dbReference type="AlphaFoldDB" id="L0D8K2"/>
<dbReference type="EMBL" id="CP003364">
    <property type="protein sequence ID" value="AGA25734.1"/>
    <property type="molecule type" value="Genomic_DNA"/>
</dbReference>